<dbReference type="AlphaFoldDB" id="A0AAV6M7T5"/>
<evidence type="ECO:0000313" key="3">
    <source>
        <dbReference type="Proteomes" id="UP000685013"/>
    </source>
</evidence>
<evidence type="ECO:0000256" key="1">
    <source>
        <dbReference type="SAM" id="MobiDB-lite"/>
    </source>
</evidence>
<feature type="compositionally biased region" description="Basic and acidic residues" evidence="1">
    <location>
        <begin position="109"/>
        <end position="125"/>
    </location>
</feature>
<protein>
    <recommendedName>
        <fullName evidence="4">Embryonic stem cell-specific 5-hydroxymethylcytosine-binding protein</fullName>
    </recommendedName>
</protein>
<feature type="compositionally biased region" description="Polar residues" evidence="1">
    <location>
        <begin position="58"/>
        <end position="67"/>
    </location>
</feature>
<feature type="region of interest" description="Disordered" evidence="1">
    <location>
        <begin position="26"/>
        <end position="96"/>
    </location>
</feature>
<proteinExistence type="predicted"/>
<feature type="non-terminal residue" evidence="2">
    <location>
        <position position="1"/>
    </location>
</feature>
<evidence type="ECO:0008006" key="4">
    <source>
        <dbReference type="Google" id="ProtNLM"/>
    </source>
</evidence>
<name>A0AAV6M7T5_9ROSI</name>
<accession>A0AAV6M7T5</accession>
<feature type="compositionally biased region" description="Basic and acidic residues" evidence="1">
    <location>
        <begin position="75"/>
        <end position="95"/>
    </location>
</feature>
<organism evidence="2 3">
    <name type="scientific">Cucurbita argyrosperma subsp. sororia</name>
    <dbReference type="NCBI Taxonomy" id="37648"/>
    <lineage>
        <taxon>Eukaryota</taxon>
        <taxon>Viridiplantae</taxon>
        <taxon>Streptophyta</taxon>
        <taxon>Embryophyta</taxon>
        <taxon>Tracheophyta</taxon>
        <taxon>Spermatophyta</taxon>
        <taxon>Magnoliopsida</taxon>
        <taxon>eudicotyledons</taxon>
        <taxon>Gunneridae</taxon>
        <taxon>Pentapetalae</taxon>
        <taxon>rosids</taxon>
        <taxon>fabids</taxon>
        <taxon>Cucurbitales</taxon>
        <taxon>Cucurbitaceae</taxon>
        <taxon>Cucurbiteae</taxon>
        <taxon>Cucurbita</taxon>
    </lineage>
</organism>
<dbReference type="Proteomes" id="UP000685013">
    <property type="component" value="Chromosome 17"/>
</dbReference>
<dbReference type="EMBL" id="JAGKQH010000017">
    <property type="protein sequence ID" value="KAG6576026.1"/>
    <property type="molecule type" value="Genomic_DNA"/>
</dbReference>
<reference evidence="2 3" key="1">
    <citation type="journal article" date="2021" name="Hortic Res">
        <title>The domestication of Cucurbita argyrosperma as revealed by the genome of its wild relative.</title>
        <authorList>
            <person name="Barrera-Redondo J."/>
            <person name="Sanchez-de la Vega G."/>
            <person name="Aguirre-Liguori J.A."/>
            <person name="Castellanos-Morales G."/>
            <person name="Gutierrez-Guerrero Y.T."/>
            <person name="Aguirre-Dugua X."/>
            <person name="Aguirre-Planter E."/>
            <person name="Tenaillon M.I."/>
            <person name="Lira-Saade R."/>
            <person name="Eguiarte L.E."/>
        </authorList>
    </citation>
    <scope>NUCLEOTIDE SEQUENCE [LARGE SCALE GENOMIC DNA]</scope>
    <source>
        <strain evidence="2">JBR-2021</strain>
    </source>
</reference>
<keyword evidence="3" id="KW-1185">Reference proteome</keyword>
<feature type="region of interest" description="Disordered" evidence="1">
    <location>
        <begin position="109"/>
        <end position="136"/>
    </location>
</feature>
<feature type="compositionally biased region" description="Basic and acidic residues" evidence="1">
    <location>
        <begin position="41"/>
        <end position="57"/>
    </location>
</feature>
<comment type="caution">
    <text evidence="2">The sequence shown here is derived from an EMBL/GenBank/DDBJ whole genome shotgun (WGS) entry which is preliminary data.</text>
</comment>
<gene>
    <name evidence="2" type="ORF">SDJN03_26665</name>
</gene>
<evidence type="ECO:0000313" key="2">
    <source>
        <dbReference type="EMBL" id="KAG6576026.1"/>
    </source>
</evidence>
<sequence>MCGRASCTLGADDIPRAYHRTLNMDRFRPLFNDSPGSDLPIVRRDYESDKLKNDRKVNTQIPRNTSVKPEPSESPEEHERDVNLRASSEKSKDCLAKSSSVTVSQIKWDREDISSESKSGMDDCSKIGISPKIRKK</sequence>